<keyword evidence="1" id="KW-0812">Transmembrane</keyword>
<keyword evidence="1" id="KW-0472">Membrane</keyword>
<feature type="transmembrane region" description="Helical" evidence="1">
    <location>
        <begin position="6"/>
        <end position="26"/>
    </location>
</feature>
<keyword evidence="3" id="KW-1185">Reference proteome</keyword>
<dbReference type="Proteomes" id="UP000189940">
    <property type="component" value="Unassembled WGS sequence"/>
</dbReference>
<proteinExistence type="predicted"/>
<accession>A0A1V4I315</accession>
<dbReference type="OrthoDB" id="5405464at2"/>
<dbReference type="EMBL" id="MWPQ01000003">
    <property type="protein sequence ID" value="OPH84616.1"/>
    <property type="molecule type" value="Genomic_DNA"/>
</dbReference>
<organism evidence="2 3">
    <name type="scientific">Nitrobacter vulgaris</name>
    <dbReference type="NCBI Taxonomy" id="29421"/>
    <lineage>
        <taxon>Bacteria</taxon>
        <taxon>Pseudomonadati</taxon>
        <taxon>Pseudomonadota</taxon>
        <taxon>Alphaproteobacteria</taxon>
        <taxon>Hyphomicrobiales</taxon>
        <taxon>Nitrobacteraceae</taxon>
        <taxon>Nitrobacter</taxon>
    </lineage>
</organism>
<feature type="transmembrane region" description="Helical" evidence="1">
    <location>
        <begin position="47"/>
        <end position="66"/>
    </location>
</feature>
<keyword evidence="1" id="KW-1133">Transmembrane helix</keyword>
<name>A0A1V4I315_NITVU</name>
<evidence type="ECO:0000313" key="3">
    <source>
        <dbReference type="Proteomes" id="UP000189940"/>
    </source>
</evidence>
<dbReference type="AlphaFoldDB" id="A0A1V4I315"/>
<reference evidence="2 3" key="1">
    <citation type="submission" date="2017-02" db="EMBL/GenBank/DDBJ databases">
        <title>Genome sequence of the nitrite-oxidizing bacterium Nitrobacter vulgaris strain Ab1.</title>
        <authorList>
            <person name="Mellbye B.L."/>
            <person name="Davis E.W."/>
            <person name="Spieck E."/>
            <person name="Chang J.H."/>
            <person name="Bottomley P.J."/>
            <person name="Sayavedra-Soto L.A."/>
        </authorList>
    </citation>
    <scope>NUCLEOTIDE SEQUENCE [LARGE SCALE GENOMIC DNA]</scope>
    <source>
        <strain evidence="2 3">Ab1</strain>
    </source>
</reference>
<gene>
    <name evidence="2" type="ORF">B2M20_00710</name>
</gene>
<protein>
    <recommendedName>
        <fullName evidence="4">DUF4870 domain-containing protein</fullName>
    </recommendedName>
</protein>
<evidence type="ECO:0000313" key="2">
    <source>
        <dbReference type="EMBL" id="OPH84616.1"/>
    </source>
</evidence>
<sequence>MALTVYILYLIGYVNGVTALVGVIIAHVKAPSSDEVLRSHYRFQIRTFWIGLLYLVVGWPLAYVLIGIPVLVWWLIWSIIRIIKGMVVLNDGRPIARPKSWLFG</sequence>
<evidence type="ECO:0000256" key="1">
    <source>
        <dbReference type="SAM" id="Phobius"/>
    </source>
</evidence>
<comment type="caution">
    <text evidence="2">The sequence shown here is derived from an EMBL/GenBank/DDBJ whole genome shotgun (WGS) entry which is preliminary data.</text>
</comment>
<evidence type="ECO:0008006" key="4">
    <source>
        <dbReference type="Google" id="ProtNLM"/>
    </source>
</evidence>